<protein>
    <submittedName>
        <fullName evidence="1">Uncharacterized protein</fullName>
    </submittedName>
</protein>
<gene>
    <name evidence="1" type="ORF">OE88DRAFT_111868</name>
</gene>
<dbReference type="Proteomes" id="UP000305948">
    <property type="component" value="Unassembled WGS sequence"/>
</dbReference>
<keyword evidence="2" id="KW-1185">Reference proteome</keyword>
<evidence type="ECO:0000313" key="2">
    <source>
        <dbReference type="Proteomes" id="UP000305948"/>
    </source>
</evidence>
<proteinExistence type="predicted"/>
<dbReference type="OrthoDB" id="3246050at2759"/>
<accession>A0A5C3NM40</accession>
<reference evidence="1 2" key="1">
    <citation type="journal article" date="2019" name="Nat. Ecol. Evol.">
        <title>Megaphylogeny resolves global patterns of mushroom evolution.</title>
        <authorList>
            <person name="Varga T."/>
            <person name="Krizsan K."/>
            <person name="Foldi C."/>
            <person name="Dima B."/>
            <person name="Sanchez-Garcia M."/>
            <person name="Sanchez-Ramirez S."/>
            <person name="Szollosi G.J."/>
            <person name="Szarkandi J.G."/>
            <person name="Papp V."/>
            <person name="Albert L."/>
            <person name="Andreopoulos W."/>
            <person name="Angelini C."/>
            <person name="Antonin V."/>
            <person name="Barry K.W."/>
            <person name="Bougher N.L."/>
            <person name="Buchanan P."/>
            <person name="Buyck B."/>
            <person name="Bense V."/>
            <person name="Catcheside P."/>
            <person name="Chovatia M."/>
            <person name="Cooper J."/>
            <person name="Damon W."/>
            <person name="Desjardin D."/>
            <person name="Finy P."/>
            <person name="Geml J."/>
            <person name="Haridas S."/>
            <person name="Hughes K."/>
            <person name="Justo A."/>
            <person name="Karasinski D."/>
            <person name="Kautmanova I."/>
            <person name="Kiss B."/>
            <person name="Kocsube S."/>
            <person name="Kotiranta H."/>
            <person name="LaButti K.M."/>
            <person name="Lechner B.E."/>
            <person name="Liimatainen K."/>
            <person name="Lipzen A."/>
            <person name="Lukacs Z."/>
            <person name="Mihaltcheva S."/>
            <person name="Morgado L.N."/>
            <person name="Niskanen T."/>
            <person name="Noordeloos M.E."/>
            <person name="Ohm R.A."/>
            <person name="Ortiz-Santana B."/>
            <person name="Ovrebo C."/>
            <person name="Racz N."/>
            <person name="Riley R."/>
            <person name="Savchenko A."/>
            <person name="Shiryaev A."/>
            <person name="Soop K."/>
            <person name="Spirin V."/>
            <person name="Szebenyi C."/>
            <person name="Tomsovsky M."/>
            <person name="Tulloss R.E."/>
            <person name="Uehling J."/>
            <person name="Grigoriev I.V."/>
            <person name="Vagvolgyi C."/>
            <person name="Papp T."/>
            <person name="Martin F.M."/>
            <person name="Miettinen O."/>
            <person name="Hibbett D.S."/>
            <person name="Nagy L.G."/>
        </authorList>
    </citation>
    <scope>NUCLEOTIDE SEQUENCE [LARGE SCALE GENOMIC DNA]</scope>
    <source>
        <strain evidence="1 2">OMC1185</strain>
    </source>
</reference>
<dbReference type="STRING" id="5364.A0A5C3NM40"/>
<name>A0A5C3NM40_9AGAM</name>
<sequence>MLHEARGIDCLVEQSNQGRSGNFRKLRSFTCSPPAVLGCSINLGLPWPTYGHLEGPLLFVYLAAPTTSSALPAIPLSSLWTEAKMSSVLFPAHTITSSKVVDVSMDMALRTIQDFSQMIRLDPRVLGLEASANDPKLYIVKIRKDLLGVSYDTSESMKFVMVVDGCDMTWSGGLGTSFSASWRAKFVEGKTEVTETSTVKVGPSTQASPRQEYSRFPRHFAYDYLLLPATCASRTTACWMRWLPS</sequence>
<dbReference type="AlphaFoldDB" id="A0A5C3NM40"/>
<organism evidence="1 2">
    <name type="scientific">Heliocybe sulcata</name>
    <dbReference type="NCBI Taxonomy" id="5364"/>
    <lineage>
        <taxon>Eukaryota</taxon>
        <taxon>Fungi</taxon>
        <taxon>Dikarya</taxon>
        <taxon>Basidiomycota</taxon>
        <taxon>Agaricomycotina</taxon>
        <taxon>Agaricomycetes</taxon>
        <taxon>Gloeophyllales</taxon>
        <taxon>Gloeophyllaceae</taxon>
        <taxon>Heliocybe</taxon>
    </lineage>
</organism>
<dbReference type="EMBL" id="ML213503">
    <property type="protein sequence ID" value="TFK57228.1"/>
    <property type="molecule type" value="Genomic_DNA"/>
</dbReference>
<evidence type="ECO:0000313" key="1">
    <source>
        <dbReference type="EMBL" id="TFK57228.1"/>
    </source>
</evidence>